<evidence type="ECO:0000259" key="4">
    <source>
        <dbReference type="Pfam" id="PF03446"/>
    </source>
</evidence>
<dbReference type="PANTHER" id="PTHR43060:SF15">
    <property type="entry name" value="3-HYDROXYISOBUTYRATE DEHYDROGENASE-LIKE 1, MITOCHONDRIAL-RELATED"/>
    <property type="match status" value="1"/>
</dbReference>
<dbReference type="InterPro" id="IPR036291">
    <property type="entry name" value="NAD(P)-bd_dom_sf"/>
</dbReference>
<dbReference type="EC" id="1.1.1.60" evidence="6"/>
<evidence type="ECO:0000259" key="5">
    <source>
        <dbReference type="Pfam" id="PF14833"/>
    </source>
</evidence>
<gene>
    <name evidence="6" type="ORF">MNBD_GAMMA02-1481</name>
</gene>
<proteinExistence type="inferred from homology"/>
<dbReference type="AlphaFoldDB" id="A0A3B0WJV2"/>
<feature type="domain" description="3-hydroxyisobutyrate dehydrogenase-like NAD-binding" evidence="5">
    <location>
        <begin position="168"/>
        <end position="287"/>
    </location>
</feature>
<sequence length="294" mass="31581">MSEIKLSKVIVYGLGAMGRPMARNLKDNDLLIGVKNRTEGKALAISNELDLHEFEDDEDMFSQADCVLTCVSADDDLKAVVKNFINYLKPGSVVIDCSTVSPNTARILADDLASKGISFMDAPVSGGVEGAHKGSLSIMIGADKEQYKRASEVFAAIGSQITYMGRVGQGQATKAVNQVMVAGVAQAVCTALALAENCNLDMKKTIEVLSAGAAGNWLLDNRGQTMANDEFKVGFKLNLLHKDLKICQSTVAEMGTKLPLIDDSITDYAQLMEMAHGEEDISALIRLKRALFTP</sequence>
<dbReference type="SUPFAM" id="SSF51735">
    <property type="entry name" value="NAD(P)-binding Rossmann-fold domains"/>
    <property type="match status" value="1"/>
</dbReference>
<dbReference type="GO" id="GO:0050661">
    <property type="term" value="F:NADP binding"/>
    <property type="evidence" value="ECO:0007669"/>
    <property type="project" value="InterPro"/>
</dbReference>
<keyword evidence="3" id="KW-0520">NAD</keyword>
<dbReference type="PANTHER" id="PTHR43060">
    <property type="entry name" value="3-HYDROXYISOBUTYRATE DEHYDROGENASE-LIKE 1, MITOCHONDRIAL-RELATED"/>
    <property type="match status" value="1"/>
</dbReference>
<dbReference type="SUPFAM" id="SSF48179">
    <property type="entry name" value="6-phosphogluconate dehydrogenase C-terminal domain-like"/>
    <property type="match status" value="1"/>
</dbReference>
<dbReference type="Pfam" id="PF14833">
    <property type="entry name" value="NAD_binding_11"/>
    <property type="match status" value="1"/>
</dbReference>
<dbReference type="EMBL" id="UOFA01000128">
    <property type="protein sequence ID" value="VAW44736.1"/>
    <property type="molecule type" value="Genomic_DNA"/>
</dbReference>
<evidence type="ECO:0000256" key="2">
    <source>
        <dbReference type="ARBA" id="ARBA00023002"/>
    </source>
</evidence>
<dbReference type="InterPro" id="IPR029154">
    <property type="entry name" value="HIBADH-like_NADP-bd"/>
</dbReference>
<reference evidence="6" key="1">
    <citation type="submission" date="2018-06" db="EMBL/GenBank/DDBJ databases">
        <authorList>
            <person name="Zhirakovskaya E."/>
        </authorList>
    </citation>
    <scope>NUCLEOTIDE SEQUENCE</scope>
</reference>
<dbReference type="PROSITE" id="PS00895">
    <property type="entry name" value="3_HYDROXYISOBUT_DH"/>
    <property type="match status" value="1"/>
</dbReference>
<dbReference type="InterPro" id="IPR013328">
    <property type="entry name" value="6PGD_dom2"/>
</dbReference>
<comment type="similarity">
    <text evidence="1">Belongs to the HIBADH-related family.</text>
</comment>
<dbReference type="InterPro" id="IPR015815">
    <property type="entry name" value="HIBADH-related"/>
</dbReference>
<dbReference type="Gene3D" id="3.40.50.720">
    <property type="entry name" value="NAD(P)-binding Rossmann-like Domain"/>
    <property type="match status" value="1"/>
</dbReference>
<feature type="domain" description="6-phosphogluconate dehydrogenase NADP-binding" evidence="4">
    <location>
        <begin position="9"/>
        <end position="165"/>
    </location>
</feature>
<protein>
    <submittedName>
        <fullName evidence="6">2-hydroxy-3-oxopropionate reductase</fullName>
        <ecNumber evidence="6">1.1.1.60</ecNumber>
    </submittedName>
</protein>
<dbReference type="Gene3D" id="1.10.1040.10">
    <property type="entry name" value="N-(1-d-carboxylethyl)-l-norvaline Dehydrogenase, domain 2"/>
    <property type="match status" value="1"/>
</dbReference>
<dbReference type="Pfam" id="PF03446">
    <property type="entry name" value="NAD_binding_2"/>
    <property type="match status" value="1"/>
</dbReference>
<dbReference type="PIRSF" id="PIRSF000103">
    <property type="entry name" value="HIBADH"/>
    <property type="match status" value="1"/>
</dbReference>
<evidence type="ECO:0000256" key="3">
    <source>
        <dbReference type="ARBA" id="ARBA00023027"/>
    </source>
</evidence>
<dbReference type="InterPro" id="IPR008927">
    <property type="entry name" value="6-PGluconate_DH-like_C_sf"/>
</dbReference>
<keyword evidence="2 6" id="KW-0560">Oxidoreductase</keyword>
<evidence type="ECO:0000313" key="6">
    <source>
        <dbReference type="EMBL" id="VAW44736.1"/>
    </source>
</evidence>
<dbReference type="GO" id="GO:0008679">
    <property type="term" value="F:2-hydroxy-3-oxopropionate reductase activity"/>
    <property type="evidence" value="ECO:0007669"/>
    <property type="project" value="UniProtKB-EC"/>
</dbReference>
<accession>A0A3B0WJV2</accession>
<evidence type="ECO:0000256" key="1">
    <source>
        <dbReference type="ARBA" id="ARBA00009080"/>
    </source>
</evidence>
<name>A0A3B0WJV2_9ZZZZ</name>
<dbReference type="InterPro" id="IPR002204">
    <property type="entry name" value="3-OH-isobutyrate_DH-rel_CS"/>
</dbReference>
<dbReference type="InterPro" id="IPR006115">
    <property type="entry name" value="6PGDH_NADP-bd"/>
</dbReference>
<dbReference type="GO" id="GO:0051287">
    <property type="term" value="F:NAD binding"/>
    <property type="evidence" value="ECO:0007669"/>
    <property type="project" value="InterPro"/>
</dbReference>
<organism evidence="6">
    <name type="scientific">hydrothermal vent metagenome</name>
    <dbReference type="NCBI Taxonomy" id="652676"/>
    <lineage>
        <taxon>unclassified sequences</taxon>
        <taxon>metagenomes</taxon>
        <taxon>ecological metagenomes</taxon>
    </lineage>
</organism>